<dbReference type="Proteomes" id="UP000198748">
    <property type="component" value="Unassembled WGS sequence"/>
</dbReference>
<dbReference type="PANTHER" id="PTHR46796">
    <property type="entry name" value="HTH-TYPE TRANSCRIPTIONAL ACTIVATOR RHAS-RELATED"/>
    <property type="match status" value="1"/>
</dbReference>
<dbReference type="InterPro" id="IPR018060">
    <property type="entry name" value="HTH_AraC"/>
</dbReference>
<evidence type="ECO:0000256" key="2">
    <source>
        <dbReference type="ARBA" id="ARBA00023125"/>
    </source>
</evidence>
<evidence type="ECO:0000256" key="1">
    <source>
        <dbReference type="ARBA" id="ARBA00023015"/>
    </source>
</evidence>
<evidence type="ECO:0000256" key="3">
    <source>
        <dbReference type="ARBA" id="ARBA00023163"/>
    </source>
</evidence>
<keyword evidence="1" id="KW-0805">Transcription regulation</keyword>
<dbReference type="InterPro" id="IPR009057">
    <property type="entry name" value="Homeodomain-like_sf"/>
</dbReference>
<dbReference type="GO" id="GO:0043565">
    <property type="term" value="F:sequence-specific DNA binding"/>
    <property type="evidence" value="ECO:0007669"/>
    <property type="project" value="InterPro"/>
</dbReference>
<organism evidence="5 6">
    <name type="scientific">Dyadobacter soli</name>
    <dbReference type="NCBI Taxonomy" id="659014"/>
    <lineage>
        <taxon>Bacteria</taxon>
        <taxon>Pseudomonadati</taxon>
        <taxon>Bacteroidota</taxon>
        <taxon>Cytophagia</taxon>
        <taxon>Cytophagales</taxon>
        <taxon>Spirosomataceae</taxon>
        <taxon>Dyadobacter</taxon>
    </lineage>
</organism>
<dbReference type="EMBL" id="FNAN01000020">
    <property type="protein sequence ID" value="SDG60149.1"/>
    <property type="molecule type" value="Genomic_DNA"/>
</dbReference>
<dbReference type="Pfam" id="PF22200">
    <property type="entry name" value="ExsA_N"/>
    <property type="match status" value="1"/>
</dbReference>
<dbReference type="SUPFAM" id="SSF46689">
    <property type="entry name" value="Homeodomain-like"/>
    <property type="match status" value="1"/>
</dbReference>
<name>A0A1G7VL68_9BACT</name>
<reference evidence="6" key="1">
    <citation type="submission" date="2016-10" db="EMBL/GenBank/DDBJ databases">
        <authorList>
            <person name="Varghese N."/>
            <person name="Submissions S."/>
        </authorList>
    </citation>
    <scope>NUCLEOTIDE SEQUENCE [LARGE SCALE GENOMIC DNA]</scope>
    <source>
        <strain evidence="6">DSM 25329</strain>
    </source>
</reference>
<evidence type="ECO:0000259" key="4">
    <source>
        <dbReference type="PROSITE" id="PS01124"/>
    </source>
</evidence>
<dbReference type="PROSITE" id="PS01124">
    <property type="entry name" value="HTH_ARAC_FAMILY_2"/>
    <property type="match status" value="1"/>
</dbReference>
<dbReference type="InterPro" id="IPR037923">
    <property type="entry name" value="HTH-like"/>
</dbReference>
<evidence type="ECO:0000313" key="5">
    <source>
        <dbReference type="EMBL" id="SDG60149.1"/>
    </source>
</evidence>
<evidence type="ECO:0000313" key="6">
    <source>
        <dbReference type="Proteomes" id="UP000198748"/>
    </source>
</evidence>
<sequence>MRAIIDNPGANILSEQFIPDHLFIFISQGALRVFDGARNYVFRAGDAFIARKNRLARYELLPGEGSFEPVLFCFDEPFLKEFQKKHQSQKSNVTKPDSFIEIREDRLITSFIERDFKEIFHDAPGKWLVKKRLQEAYLLLEKKGHKPADIYLDLGFKSLSHFSVAFKKQFNRSPAEIARQVPKH</sequence>
<dbReference type="InterPro" id="IPR050204">
    <property type="entry name" value="AraC_XylS_family_regulators"/>
</dbReference>
<protein>
    <submittedName>
        <fullName evidence="5">Helix-turn-helix domain-containing protein</fullName>
    </submittedName>
</protein>
<dbReference type="SMART" id="SM00342">
    <property type="entry name" value="HTH_ARAC"/>
    <property type="match status" value="1"/>
</dbReference>
<proteinExistence type="predicted"/>
<feature type="domain" description="HTH araC/xylS-type" evidence="4">
    <location>
        <begin position="112"/>
        <end position="180"/>
    </location>
</feature>
<dbReference type="SUPFAM" id="SSF51215">
    <property type="entry name" value="Regulatory protein AraC"/>
    <property type="match status" value="1"/>
</dbReference>
<accession>A0A1G7VL68</accession>
<dbReference type="InterPro" id="IPR054015">
    <property type="entry name" value="ExsA-like_N"/>
</dbReference>
<keyword evidence="3" id="KW-0804">Transcription</keyword>
<gene>
    <name evidence="5" type="ORF">SAMN04487996_120105</name>
</gene>
<dbReference type="AlphaFoldDB" id="A0A1G7VL68"/>
<keyword evidence="2" id="KW-0238">DNA-binding</keyword>
<dbReference type="Gene3D" id="1.10.10.60">
    <property type="entry name" value="Homeodomain-like"/>
    <property type="match status" value="1"/>
</dbReference>
<keyword evidence="6" id="KW-1185">Reference proteome</keyword>
<dbReference type="GO" id="GO:0003700">
    <property type="term" value="F:DNA-binding transcription factor activity"/>
    <property type="evidence" value="ECO:0007669"/>
    <property type="project" value="InterPro"/>
</dbReference>
<dbReference type="RefSeq" id="WP_218132961.1">
    <property type="nucleotide sequence ID" value="NZ_FNAN01000020.1"/>
</dbReference>
<dbReference type="STRING" id="659014.SAMN04487996_120105"/>